<keyword evidence="4" id="KW-1185">Reference proteome</keyword>
<dbReference type="GO" id="GO:0005811">
    <property type="term" value="C:lipid droplet"/>
    <property type="evidence" value="ECO:0000318"/>
    <property type="project" value="GO_Central"/>
</dbReference>
<accession>A0A251SKA8</accession>
<sequence>MAPLYDIVIFGASGFTGKHVLKEALKFLSPNSPLTSLALAGRSSSKLTETLKWASKTHPTIPILVADTSDPPSLRRMASQAKLVLNCVGPFRLHSEPVVDACVEAGCDYLDICGEPEFMERMEAVYYERAVEMGSLVVSACGFDSLPAELGLMFNLKQWVSPKVPNRVQAYVSLESGKGLVANFATFESAVLGTSNADKLAKLRRSARRRARLSIPGYAPPKGPLIEHQKKLGLWAVKLPSADATVVRRSLSILTNNPSGLQGVSEDPTHAVTRAAFWSNIKPAHFVVKIGTKNLAGILRYIAVGLSIGLLGRFSLGKWLLLNFPWIFSLGLFKKNGPTDEEIASASFKMWFLGHGFSDASHVSDKPNTEIITRVMGPEIGYVTTPIILVQCALTVLKHRGDLPKGGVFPPGIVFGPTDLQDRLQENGISFDVVSKSYI</sequence>
<protein>
    <submittedName>
        <fullName evidence="3">Putative saccharopine dehydrogenase-like oxidoreductase</fullName>
    </submittedName>
</protein>
<dbReference type="PANTHER" id="PTHR12286:SF11">
    <property type="entry name" value="SACCHAROPINE DEHYDROGENASE, NADP BINDING DOMAIN, NAD(P)-BINDING DOMAIN SUPERFAMILY"/>
    <property type="match status" value="1"/>
</dbReference>
<dbReference type="OMA" id="KYSRYCG"/>
<dbReference type="Pfam" id="PF03435">
    <property type="entry name" value="Sacchrp_dh_NADP"/>
    <property type="match status" value="1"/>
</dbReference>
<dbReference type="OrthoDB" id="10268090at2759"/>
<dbReference type="GO" id="GO:0009247">
    <property type="term" value="P:glycolipid biosynthetic process"/>
    <property type="evidence" value="ECO:0000318"/>
    <property type="project" value="GO_Central"/>
</dbReference>
<dbReference type="InterPro" id="IPR036291">
    <property type="entry name" value="NAD(P)-bd_dom_sf"/>
</dbReference>
<dbReference type="GO" id="GO:0016020">
    <property type="term" value="C:membrane"/>
    <property type="evidence" value="ECO:0007669"/>
    <property type="project" value="GOC"/>
</dbReference>
<dbReference type="InParanoid" id="A0A251SKA8"/>
<name>A0A251SKA8_HELAN</name>
<dbReference type="InterPro" id="IPR051276">
    <property type="entry name" value="Saccharopine_DH-like_oxidrdct"/>
</dbReference>
<dbReference type="FunCoup" id="A0A251SKA8">
    <property type="interactions" value="2074"/>
</dbReference>
<dbReference type="PANTHER" id="PTHR12286">
    <property type="entry name" value="SACCHAROPINE DEHYDROGENASE-LIKE OXIDOREDUCTASE"/>
    <property type="match status" value="1"/>
</dbReference>
<dbReference type="Proteomes" id="UP000215914">
    <property type="component" value="Chromosome 14"/>
</dbReference>
<dbReference type="EMBL" id="CM007903">
    <property type="protein sequence ID" value="OTF98715.1"/>
    <property type="molecule type" value="Genomic_DNA"/>
</dbReference>
<evidence type="ECO:0000313" key="4">
    <source>
        <dbReference type="Proteomes" id="UP000215914"/>
    </source>
</evidence>
<proteinExistence type="inferred from homology"/>
<feature type="domain" description="Saccharopine dehydrogenase NADP binding" evidence="2">
    <location>
        <begin position="7"/>
        <end position="114"/>
    </location>
</feature>
<dbReference type="Gene3D" id="3.40.50.720">
    <property type="entry name" value="NAD(P)-binding Rossmann-like Domain"/>
    <property type="match status" value="1"/>
</dbReference>
<organism evidence="3 4">
    <name type="scientific">Helianthus annuus</name>
    <name type="common">Common sunflower</name>
    <dbReference type="NCBI Taxonomy" id="4232"/>
    <lineage>
        <taxon>Eukaryota</taxon>
        <taxon>Viridiplantae</taxon>
        <taxon>Streptophyta</taxon>
        <taxon>Embryophyta</taxon>
        <taxon>Tracheophyta</taxon>
        <taxon>Spermatophyta</taxon>
        <taxon>Magnoliopsida</taxon>
        <taxon>eudicotyledons</taxon>
        <taxon>Gunneridae</taxon>
        <taxon>Pentapetalae</taxon>
        <taxon>asterids</taxon>
        <taxon>campanulids</taxon>
        <taxon>Asterales</taxon>
        <taxon>Asteraceae</taxon>
        <taxon>Asteroideae</taxon>
        <taxon>Heliantheae alliance</taxon>
        <taxon>Heliantheae</taxon>
        <taxon>Helianthus</taxon>
    </lineage>
</organism>
<evidence type="ECO:0000256" key="1">
    <source>
        <dbReference type="ARBA" id="ARBA00038048"/>
    </source>
</evidence>
<evidence type="ECO:0000259" key="2">
    <source>
        <dbReference type="Pfam" id="PF03435"/>
    </source>
</evidence>
<gene>
    <name evidence="3" type="primary">SCPDL</name>
    <name evidence="3" type="ORF">HannXRQ_Chr14g0448661</name>
</gene>
<comment type="similarity">
    <text evidence="1">Belongs to the saccharopine dehydrogenase family.</text>
</comment>
<dbReference type="SUPFAM" id="SSF51735">
    <property type="entry name" value="NAD(P)-binding Rossmann-fold domains"/>
    <property type="match status" value="1"/>
</dbReference>
<reference evidence="4" key="1">
    <citation type="journal article" date="2017" name="Nature">
        <title>The sunflower genome provides insights into oil metabolism, flowering and Asterid evolution.</title>
        <authorList>
            <person name="Badouin H."/>
            <person name="Gouzy J."/>
            <person name="Grassa C.J."/>
            <person name="Murat F."/>
            <person name="Staton S.E."/>
            <person name="Cottret L."/>
            <person name="Lelandais-Briere C."/>
            <person name="Owens G.L."/>
            <person name="Carrere S."/>
            <person name="Mayjonade B."/>
            <person name="Legrand L."/>
            <person name="Gill N."/>
            <person name="Kane N.C."/>
            <person name="Bowers J.E."/>
            <person name="Hubner S."/>
            <person name="Bellec A."/>
            <person name="Berard A."/>
            <person name="Berges H."/>
            <person name="Blanchet N."/>
            <person name="Boniface M.C."/>
            <person name="Brunel D."/>
            <person name="Catrice O."/>
            <person name="Chaidir N."/>
            <person name="Claudel C."/>
            <person name="Donnadieu C."/>
            <person name="Faraut T."/>
            <person name="Fievet G."/>
            <person name="Helmstetter N."/>
            <person name="King M."/>
            <person name="Knapp S.J."/>
            <person name="Lai Z."/>
            <person name="Le Paslier M.C."/>
            <person name="Lippi Y."/>
            <person name="Lorenzon L."/>
            <person name="Mandel J.R."/>
            <person name="Marage G."/>
            <person name="Marchand G."/>
            <person name="Marquand E."/>
            <person name="Bret-Mestries E."/>
            <person name="Morien E."/>
            <person name="Nambeesan S."/>
            <person name="Nguyen T."/>
            <person name="Pegot-Espagnet P."/>
            <person name="Pouilly N."/>
            <person name="Raftis F."/>
            <person name="Sallet E."/>
            <person name="Schiex T."/>
            <person name="Thomas J."/>
            <person name="Vandecasteele C."/>
            <person name="Vares D."/>
            <person name="Vear F."/>
            <person name="Vautrin S."/>
            <person name="Crespi M."/>
            <person name="Mangin B."/>
            <person name="Burke J.M."/>
            <person name="Salse J."/>
            <person name="Munos S."/>
            <person name="Vincourt P."/>
            <person name="Rieseberg L.H."/>
            <person name="Langlade N.B."/>
        </authorList>
    </citation>
    <scope>NUCLEOTIDE SEQUENCE [LARGE SCALE GENOMIC DNA]</scope>
    <source>
        <strain evidence="4">cv. SF193</strain>
    </source>
</reference>
<dbReference type="InterPro" id="IPR005097">
    <property type="entry name" value="Sacchrp_dh_NADP-bd"/>
</dbReference>
<evidence type="ECO:0000313" key="3">
    <source>
        <dbReference type="EMBL" id="OTF98715.1"/>
    </source>
</evidence>
<dbReference type="AlphaFoldDB" id="A0A251SKA8"/>